<feature type="domain" description="DUF7507" evidence="2">
    <location>
        <begin position="116"/>
        <end position="218"/>
    </location>
</feature>
<dbReference type="PANTHER" id="PTHR34819">
    <property type="entry name" value="LARGE CYSTEINE-RICH PERIPLASMIC PROTEIN OMCB"/>
    <property type="match status" value="1"/>
</dbReference>
<organism evidence="3 4">
    <name type="scientific">Flavobacterium muglaense</name>
    <dbReference type="NCBI Taxonomy" id="2764716"/>
    <lineage>
        <taxon>Bacteria</taxon>
        <taxon>Pseudomonadati</taxon>
        <taxon>Bacteroidota</taxon>
        <taxon>Flavobacteriia</taxon>
        <taxon>Flavobacteriales</taxon>
        <taxon>Flavobacteriaceae</taxon>
        <taxon>Flavobacterium</taxon>
    </lineage>
</organism>
<feature type="compositionally biased region" description="Basic and acidic residues" evidence="1">
    <location>
        <begin position="805"/>
        <end position="815"/>
    </location>
</feature>
<dbReference type="Proteomes" id="UP000641454">
    <property type="component" value="Unassembled WGS sequence"/>
</dbReference>
<feature type="domain" description="DUF7507" evidence="2">
    <location>
        <begin position="516"/>
        <end position="607"/>
    </location>
</feature>
<dbReference type="GO" id="GO:0005509">
    <property type="term" value="F:calcium ion binding"/>
    <property type="evidence" value="ECO:0007669"/>
    <property type="project" value="InterPro"/>
</dbReference>
<dbReference type="InterPro" id="IPR047589">
    <property type="entry name" value="DUF11_rpt"/>
</dbReference>
<comment type="caution">
    <text evidence="3">The sequence shown here is derived from an EMBL/GenBank/DDBJ whole genome shotgun (WGS) entry which is preliminary data.</text>
</comment>
<dbReference type="Pfam" id="PF24346">
    <property type="entry name" value="DUF7507"/>
    <property type="match status" value="5"/>
</dbReference>
<feature type="compositionally biased region" description="Acidic residues" evidence="1">
    <location>
        <begin position="85"/>
        <end position="106"/>
    </location>
</feature>
<dbReference type="AlphaFoldDB" id="A0A923SFJ6"/>
<dbReference type="PANTHER" id="PTHR34819:SF5">
    <property type="entry name" value="CONSERVED REPEAT DOMAIN PROTEIN"/>
    <property type="match status" value="1"/>
</dbReference>
<protein>
    <submittedName>
        <fullName evidence="3">Gliding motility-associated C-terminal domain-containing protein</fullName>
    </submittedName>
</protein>
<feature type="domain" description="DUF7507" evidence="2">
    <location>
        <begin position="2"/>
        <end position="82"/>
    </location>
</feature>
<feature type="region of interest" description="Disordered" evidence="1">
    <location>
        <begin position="346"/>
        <end position="371"/>
    </location>
</feature>
<reference evidence="3 4" key="1">
    <citation type="submission" date="2020-08" db="EMBL/GenBank/DDBJ databases">
        <title>Description of novel Flavobacterium F-392 isolate.</title>
        <authorList>
            <person name="Saticioglu I.B."/>
            <person name="Duman M."/>
            <person name="Altun S."/>
        </authorList>
    </citation>
    <scope>NUCLEOTIDE SEQUENCE [LARGE SCALE GENOMIC DNA]</scope>
    <source>
        <strain evidence="3 4">F-392</strain>
    </source>
</reference>
<dbReference type="InterPro" id="IPR028974">
    <property type="entry name" value="TSP_type-3_rpt"/>
</dbReference>
<gene>
    <name evidence="3" type="ORF">H8R25_09450</name>
</gene>
<evidence type="ECO:0000259" key="2">
    <source>
        <dbReference type="Pfam" id="PF24346"/>
    </source>
</evidence>
<feature type="compositionally biased region" description="Polar residues" evidence="1">
    <location>
        <begin position="461"/>
        <end position="501"/>
    </location>
</feature>
<feature type="region of interest" description="Disordered" evidence="1">
    <location>
        <begin position="79"/>
        <end position="109"/>
    </location>
</feature>
<dbReference type="RefSeq" id="WP_187018331.1">
    <property type="nucleotide sequence ID" value="NZ_JACRUK010000019.1"/>
</dbReference>
<dbReference type="Pfam" id="PF13585">
    <property type="entry name" value="CHU_C"/>
    <property type="match status" value="1"/>
</dbReference>
<feature type="compositionally biased region" description="Polar residues" evidence="1">
    <location>
        <begin position="202"/>
        <end position="230"/>
    </location>
</feature>
<proteinExistence type="predicted"/>
<feature type="region of interest" description="Disordered" evidence="1">
    <location>
        <begin position="461"/>
        <end position="508"/>
    </location>
</feature>
<feature type="domain" description="DUF7507" evidence="2">
    <location>
        <begin position="381"/>
        <end position="484"/>
    </location>
</feature>
<dbReference type="InterPro" id="IPR055354">
    <property type="entry name" value="DUF7507"/>
</dbReference>
<dbReference type="EMBL" id="JACRUL010000019">
    <property type="protein sequence ID" value="MBC5844661.1"/>
    <property type="molecule type" value="Genomic_DNA"/>
</dbReference>
<feature type="compositionally biased region" description="Low complexity" evidence="1">
    <location>
        <begin position="355"/>
        <end position="365"/>
    </location>
</feature>
<feature type="region of interest" description="Disordered" evidence="1">
    <location>
        <begin position="202"/>
        <end position="238"/>
    </location>
</feature>
<feature type="compositionally biased region" description="Polar residues" evidence="1">
    <location>
        <begin position="610"/>
        <end position="623"/>
    </location>
</feature>
<dbReference type="SUPFAM" id="SSF103647">
    <property type="entry name" value="TSP type-3 repeat"/>
    <property type="match status" value="1"/>
</dbReference>
<feature type="domain" description="DUF7507" evidence="2">
    <location>
        <begin position="250"/>
        <end position="351"/>
    </location>
</feature>
<keyword evidence="4" id="KW-1185">Reference proteome</keyword>
<evidence type="ECO:0000313" key="3">
    <source>
        <dbReference type="EMBL" id="MBC5844661.1"/>
    </source>
</evidence>
<evidence type="ECO:0000313" key="4">
    <source>
        <dbReference type="Proteomes" id="UP000641454"/>
    </source>
</evidence>
<evidence type="ECO:0000256" key="1">
    <source>
        <dbReference type="SAM" id="MobiDB-lite"/>
    </source>
</evidence>
<sequence length="1001" mass="105939">MNETINYIFDIRNDGNVTVFNIVITDPLAAVIGGPIDLDPAQIDNTSFSAVYTIKQSDIDSGAITNTALAVGQDRDGTTVTDVSDFSDDPDNPNDIDLNGDGDPDDPTVSSLTGKASLDLTKKATFNDTNANGFADINETITYVFEVTNTGNLSIKNITITDPLVTVTGNAINLAPSQKDNTTFKATYVITQADLDAGKITNSATVSGQDPSGNTVKDISDDPTNATNADSNHDGNPDDVTVTTFPVRGKISITKTALAAADGAYDTIGEKINYSIVVTNTGSTTLSTVTIADANADAGSIMPKAITILAPGQTVNATATHTITQADLNAGTVSNSASVSSKDKLGNTVADLSDDPNNPANIDANADGDPDDTTVTAMIQKPKMALTKTASLAPDGLWDEVGEVILYNLVLTNTGNVTLTNVEITDANADVASVVPATIVKLEPGQKTTIKAQHTITQNDLDSGAVTNSATASATDPKGNNVSDLSDDPTNPANVDTNGNGNPDDATVTKIPQTATMDVTKVTTTPTFTNPGDIMKYTIKVTNTGTVTLLNLIIKDANATFTSPATRGSLDPGKSFTITAQHIVTADDVLFGFIDNTAIATAIIPFSNVTVSEDSDDPNNTTNLDKDNDGDYEDPTTSYLDTDSDGIADIIDIDDDNDGIIDTVEGNIDSDGDGIPNSLDIDADNDGIPDNVEGQPTNTYKAPSGIDANRNGLDDSYETATSIGIVPENTDGTDNPDYLDDDSDNDGITDTIEAFDKNHDGIPDLFASGNDADHDGLDDSFEGANTRDGFVVNDELKNGSIDTNNTDKKDQPDYRDTDDDNDGVFTIYEIDPNQDGNGPDDTDKDGIPDYLDIDDDGDGETTRNEGADPNGDGNPNDAVDANANGVPDYLEVGNYDQSIPEDEIQVFNYVAPDPDGKNDVFVLGRIHLFPENTVEIYNRWGVLVYETTGYGQNNNFFRGLSDGRVTLIRKEKLPGGTYFYVIKYKSGENHKQKAGYLFLMQ</sequence>
<dbReference type="InterPro" id="IPR051172">
    <property type="entry name" value="Chlamydia_OmcB"/>
</dbReference>
<accession>A0A923SFJ6</accession>
<name>A0A923SFJ6_9FLAO</name>
<feature type="region of interest" description="Disordered" evidence="1">
    <location>
        <begin position="766"/>
        <end position="885"/>
    </location>
</feature>
<feature type="region of interest" description="Disordered" evidence="1">
    <location>
        <begin position="610"/>
        <end position="643"/>
    </location>
</feature>
<dbReference type="NCBIfam" id="TIGR01451">
    <property type="entry name" value="B_ant_repeat"/>
    <property type="match status" value="4"/>
</dbReference>